<dbReference type="PANTHER" id="PTHR14381">
    <property type="entry name" value="DACTYLIN"/>
    <property type="match status" value="1"/>
</dbReference>
<dbReference type="InterPro" id="IPR036047">
    <property type="entry name" value="F-box-like_dom_sf"/>
</dbReference>
<dbReference type="SUPFAM" id="SSF81383">
    <property type="entry name" value="F-box domain"/>
    <property type="match status" value="1"/>
</dbReference>
<dbReference type="Pfam" id="PF12937">
    <property type="entry name" value="F-box-like"/>
    <property type="match status" value="1"/>
</dbReference>
<organism evidence="2 3">
    <name type="scientific">Macrolepiota fuliginosa MF-IS2</name>
    <dbReference type="NCBI Taxonomy" id="1400762"/>
    <lineage>
        <taxon>Eukaryota</taxon>
        <taxon>Fungi</taxon>
        <taxon>Dikarya</taxon>
        <taxon>Basidiomycota</taxon>
        <taxon>Agaricomycotina</taxon>
        <taxon>Agaricomycetes</taxon>
        <taxon>Agaricomycetidae</taxon>
        <taxon>Agaricales</taxon>
        <taxon>Agaricineae</taxon>
        <taxon>Agaricaceae</taxon>
        <taxon>Macrolepiota</taxon>
    </lineage>
</organism>
<dbReference type="PROSITE" id="PS50181">
    <property type="entry name" value="FBOX"/>
    <property type="match status" value="1"/>
</dbReference>
<dbReference type="EMBL" id="MU151597">
    <property type="protein sequence ID" value="KAF9442608.1"/>
    <property type="molecule type" value="Genomic_DNA"/>
</dbReference>
<dbReference type="GO" id="GO:0019005">
    <property type="term" value="C:SCF ubiquitin ligase complex"/>
    <property type="evidence" value="ECO:0007669"/>
    <property type="project" value="TreeGrafter"/>
</dbReference>
<dbReference type="PANTHER" id="PTHR14381:SF1">
    <property type="entry name" value="F-BOX_WD REPEAT-CONTAINING PROTEIN 4"/>
    <property type="match status" value="1"/>
</dbReference>
<evidence type="ECO:0000313" key="3">
    <source>
        <dbReference type="Proteomes" id="UP000807342"/>
    </source>
</evidence>
<dbReference type="Gene3D" id="1.20.1280.50">
    <property type="match status" value="1"/>
</dbReference>
<evidence type="ECO:0000313" key="2">
    <source>
        <dbReference type="EMBL" id="KAF9442608.1"/>
    </source>
</evidence>
<dbReference type="SMART" id="SM00256">
    <property type="entry name" value="FBOX"/>
    <property type="match status" value="1"/>
</dbReference>
<keyword evidence="3" id="KW-1185">Reference proteome</keyword>
<feature type="domain" description="F-box" evidence="1">
    <location>
        <begin position="29"/>
        <end position="75"/>
    </location>
</feature>
<reference evidence="2" key="1">
    <citation type="submission" date="2020-11" db="EMBL/GenBank/DDBJ databases">
        <authorList>
            <consortium name="DOE Joint Genome Institute"/>
            <person name="Ahrendt S."/>
            <person name="Riley R."/>
            <person name="Andreopoulos W."/>
            <person name="Labutti K."/>
            <person name="Pangilinan J."/>
            <person name="Ruiz-Duenas F.J."/>
            <person name="Barrasa J.M."/>
            <person name="Sanchez-Garcia M."/>
            <person name="Camarero S."/>
            <person name="Miyauchi S."/>
            <person name="Serrano A."/>
            <person name="Linde D."/>
            <person name="Babiker R."/>
            <person name="Drula E."/>
            <person name="Ayuso-Fernandez I."/>
            <person name="Pacheco R."/>
            <person name="Padilla G."/>
            <person name="Ferreira P."/>
            <person name="Barriuso J."/>
            <person name="Kellner H."/>
            <person name="Castanera R."/>
            <person name="Alfaro M."/>
            <person name="Ramirez L."/>
            <person name="Pisabarro A.G."/>
            <person name="Kuo A."/>
            <person name="Tritt A."/>
            <person name="Lipzen A."/>
            <person name="He G."/>
            <person name="Yan M."/>
            <person name="Ng V."/>
            <person name="Cullen D."/>
            <person name="Martin F."/>
            <person name="Rosso M.-N."/>
            <person name="Henrissat B."/>
            <person name="Hibbett D."/>
            <person name="Martinez A.T."/>
            <person name="Grigoriev I.V."/>
        </authorList>
    </citation>
    <scope>NUCLEOTIDE SEQUENCE</scope>
    <source>
        <strain evidence="2">MF-IS2</strain>
    </source>
</reference>
<comment type="caution">
    <text evidence="2">The sequence shown here is derived from an EMBL/GenBank/DDBJ whole genome shotgun (WGS) entry which is preliminary data.</text>
</comment>
<gene>
    <name evidence="2" type="ORF">P691DRAFT_810342</name>
</gene>
<dbReference type="InterPro" id="IPR001810">
    <property type="entry name" value="F-box_dom"/>
</dbReference>
<protein>
    <recommendedName>
        <fullName evidence="1">F-box domain-containing protein</fullName>
    </recommendedName>
</protein>
<proteinExistence type="predicted"/>
<feature type="non-terminal residue" evidence="2">
    <location>
        <position position="1"/>
    </location>
</feature>
<name>A0A9P5X0N8_9AGAR</name>
<dbReference type="GO" id="GO:0031146">
    <property type="term" value="P:SCF-dependent proteasomal ubiquitin-dependent protein catabolic process"/>
    <property type="evidence" value="ECO:0007669"/>
    <property type="project" value="TreeGrafter"/>
</dbReference>
<dbReference type="AlphaFoldDB" id="A0A9P5X0N8"/>
<dbReference type="InterPro" id="IPR052301">
    <property type="entry name" value="SCF_F-box/WD-repeat"/>
</dbReference>
<evidence type="ECO:0000259" key="1">
    <source>
        <dbReference type="PROSITE" id="PS50181"/>
    </source>
</evidence>
<dbReference type="Proteomes" id="UP000807342">
    <property type="component" value="Unassembled WGS sequence"/>
</dbReference>
<dbReference type="OrthoDB" id="3068749at2759"/>
<accession>A0A9P5X0N8</accession>
<sequence>MTSLTCLLDFQTHSHAFPKKFVSLWSASKPLLVSLPPEILDEILSYLGVESLLSLRQTCRTLQKATSSRHIWLHLVRTLLSQSNVSRLEEPLDSYTGKELEDWILRRCRVQRAWNSPNLRFTQRTMQGLISPPILLPGGRWLLSMHEGGRLHATDLDAGVLEPKMLIEVEEFIEGSNISDFPSTFEVWVDPRATSLSCRVALFKTGLFSESDGGTRHTRFHIYQMRLEGHGSDARLVAEPYQVFGGLYPGKIMSAALDDCYFIQSRDCGEYDDFWEDRWAVVHVFSFLIPTAPNITPITMKIDNMRTITDTYILPHKRFALSGQGSVRIYAIPATAEASNSLAAPLQTIRLYLMPTQMIQAIRSPLLVGPHSTTIMYAAERAIMALQVPHDSAEALRIINLGKHSFQFDFKQYVTFSRTVFVWQDGSPFLHLGITEHDWFSIARGDRSRNMKLSYRTIKKIHKTTLGLLCVLCGYDEGIGRLVVFGGGDGELTEIYDTVC</sequence>